<sequence>MRRVMHGPDKPLSLVSDDVPKPGNHEILVRVEAAGVNRPDLMQRAGLYPPPPGAPVTLGLEAAGEVVEVGSGVTRWHVGDKVTALLAGGGYAEYALAHEGAALPIPAGLSMIEAAALPETVMTVWANVFESAALKPNETLLVHGGASGIGTTAIQMARAFGARVFATAGDAEKVKLCEKLGAHRGINYRTEDFETVVRDLGGADVVLDMVGGPYIQKNLDVLNDQGRVVMIAFLQGPTAQLNLMRLMLKRLTLTGSTLRSRSVEEKARIAAQVERNVWPWIAAGRVRPVIDSTFTLSEAEAAHARLQAGSHAGKIILTN</sequence>
<dbReference type="Pfam" id="PF08240">
    <property type="entry name" value="ADH_N"/>
    <property type="match status" value="1"/>
</dbReference>
<dbReference type="GO" id="GO:0016651">
    <property type="term" value="F:oxidoreductase activity, acting on NAD(P)H"/>
    <property type="evidence" value="ECO:0007669"/>
    <property type="project" value="TreeGrafter"/>
</dbReference>
<protein>
    <submittedName>
        <fullName evidence="4">NAD(P)H-quinone oxidoreductase</fullName>
    </submittedName>
</protein>
<dbReference type="GO" id="GO:0070402">
    <property type="term" value="F:NADPH binding"/>
    <property type="evidence" value="ECO:0007669"/>
    <property type="project" value="TreeGrafter"/>
</dbReference>
<feature type="domain" description="Enoyl reductase (ER)" evidence="3">
    <location>
        <begin position="7"/>
        <end position="317"/>
    </location>
</feature>
<dbReference type="InterPro" id="IPR013154">
    <property type="entry name" value="ADH-like_N"/>
</dbReference>
<dbReference type="PANTHER" id="PTHR48106:SF8">
    <property type="entry name" value="OS02G0805600 PROTEIN"/>
    <property type="match status" value="1"/>
</dbReference>
<dbReference type="STRING" id="1759059.ATE48_14765"/>
<evidence type="ECO:0000259" key="3">
    <source>
        <dbReference type="SMART" id="SM00829"/>
    </source>
</evidence>
<name>A0A1B1AKI9_9PROT</name>
<accession>A0A1B1AKI9</accession>
<dbReference type="AlphaFoldDB" id="A0A1B1AKI9"/>
<evidence type="ECO:0000256" key="1">
    <source>
        <dbReference type="ARBA" id="ARBA00022857"/>
    </source>
</evidence>
<dbReference type="SUPFAM" id="SSF50129">
    <property type="entry name" value="GroES-like"/>
    <property type="match status" value="1"/>
</dbReference>
<dbReference type="InterPro" id="IPR014189">
    <property type="entry name" value="Quinone_OxRdtase_PIG3"/>
</dbReference>
<keyword evidence="5" id="KW-1185">Reference proteome</keyword>
<keyword evidence="2" id="KW-0560">Oxidoreductase</keyword>
<gene>
    <name evidence="4" type="ORF">ATE48_14765</name>
</gene>
<dbReference type="InterPro" id="IPR036291">
    <property type="entry name" value="NAD(P)-bd_dom_sf"/>
</dbReference>
<dbReference type="Pfam" id="PF00107">
    <property type="entry name" value="ADH_zinc_N"/>
    <property type="match status" value="1"/>
</dbReference>
<dbReference type="RefSeq" id="WP_066772773.1">
    <property type="nucleotide sequence ID" value="NZ_CP013244.1"/>
</dbReference>
<dbReference type="SMART" id="SM00829">
    <property type="entry name" value="PKS_ER"/>
    <property type="match status" value="1"/>
</dbReference>
<organism evidence="4 5">
    <name type="scientific">Candidatus Viadribacter manganicus</name>
    <dbReference type="NCBI Taxonomy" id="1759059"/>
    <lineage>
        <taxon>Bacteria</taxon>
        <taxon>Pseudomonadati</taxon>
        <taxon>Pseudomonadota</taxon>
        <taxon>Alphaproteobacteria</taxon>
        <taxon>Hyphomonadales</taxon>
        <taxon>Hyphomonadaceae</taxon>
        <taxon>Candidatus Viadribacter</taxon>
    </lineage>
</organism>
<dbReference type="SUPFAM" id="SSF51735">
    <property type="entry name" value="NAD(P)-binding Rossmann-fold domains"/>
    <property type="match status" value="1"/>
</dbReference>
<dbReference type="PANTHER" id="PTHR48106">
    <property type="entry name" value="QUINONE OXIDOREDUCTASE PIG3-RELATED"/>
    <property type="match status" value="1"/>
</dbReference>
<dbReference type="InterPro" id="IPR013149">
    <property type="entry name" value="ADH-like_C"/>
</dbReference>
<dbReference type="CDD" id="cd05276">
    <property type="entry name" value="p53_inducible_oxidoreductase"/>
    <property type="match status" value="1"/>
</dbReference>
<dbReference type="NCBIfam" id="TIGR02824">
    <property type="entry name" value="quinone_pig3"/>
    <property type="match status" value="1"/>
</dbReference>
<dbReference type="EMBL" id="CP013244">
    <property type="protein sequence ID" value="ANP47086.1"/>
    <property type="molecule type" value="Genomic_DNA"/>
</dbReference>
<keyword evidence="1" id="KW-0521">NADP</keyword>
<dbReference type="Gene3D" id="3.90.180.10">
    <property type="entry name" value="Medium-chain alcohol dehydrogenases, catalytic domain"/>
    <property type="match status" value="1"/>
</dbReference>
<evidence type="ECO:0000256" key="2">
    <source>
        <dbReference type="ARBA" id="ARBA00023002"/>
    </source>
</evidence>
<dbReference type="Gene3D" id="3.40.50.720">
    <property type="entry name" value="NAD(P)-binding Rossmann-like Domain"/>
    <property type="match status" value="1"/>
</dbReference>
<reference evidence="4 5" key="1">
    <citation type="submission" date="2015-11" db="EMBL/GenBank/DDBJ databases">
        <title>Whole-Genome Sequence of Candidatus Oderbacter manganicum from the National Park Lower Oder Valley, Germany.</title>
        <authorList>
            <person name="Braun B."/>
            <person name="Liere K."/>
            <person name="Szewzyk U."/>
        </authorList>
    </citation>
    <scope>NUCLEOTIDE SEQUENCE [LARGE SCALE GENOMIC DNA]</scope>
    <source>
        <strain evidence="4 5">OTSz_A_272</strain>
    </source>
</reference>
<evidence type="ECO:0000313" key="4">
    <source>
        <dbReference type="EMBL" id="ANP47086.1"/>
    </source>
</evidence>
<evidence type="ECO:0000313" key="5">
    <source>
        <dbReference type="Proteomes" id="UP000092498"/>
    </source>
</evidence>
<dbReference type="InterPro" id="IPR020843">
    <property type="entry name" value="ER"/>
</dbReference>
<dbReference type="Proteomes" id="UP000092498">
    <property type="component" value="Chromosome"/>
</dbReference>
<dbReference type="InParanoid" id="A0A1B1AKI9"/>
<dbReference type="KEGG" id="cbot:ATE48_14765"/>
<dbReference type="InterPro" id="IPR011032">
    <property type="entry name" value="GroES-like_sf"/>
</dbReference>
<proteinExistence type="predicted"/>
<dbReference type="OrthoDB" id="9780520at2"/>